<protein>
    <submittedName>
        <fullName evidence="1">Uncharacterized protein</fullName>
    </submittedName>
</protein>
<evidence type="ECO:0000313" key="1">
    <source>
        <dbReference type="EMBL" id="JAH28312.1"/>
    </source>
</evidence>
<accession>A0A0E9RHR4</accession>
<sequence>MDKNECIHGSLCYVNPFLYIENFFSKTFFQEYVSDDKLTMCNQYADCPLPRCTGRPLPVFVGAGRNTQ</sequence>
<dbReference type="AlphaFoldDB" id="A0A0E9RHR4"/>
<dbReference type="EMBL" id="GBXM01080265">
    <property type="protein sequence ID" value="JAH28312.1"/>
    <property type="molecule type" value="Transcribed_RNA"/>
</dbReference>
<organism evidence="1">
    <name type="scientific">Anguilla anguilla</name>
    <name type="common">European freshwater eel</name>
    <name type="synonym">Muraena anguilla</name>
    <dbReference type="NCBI Taxonomy" id="7936"/>
    <lineage>
        <taxon>Eukaryota</taxon>
        <taxon>Metazoa</taxon>
        <taxon>Chordata</taxon>
        <taxon>Craniata</taxon>
        <taxon>Vertebrata</taxon>
        <taxon>Euteleostomi</taxon>
        <taxon>Actinopterygii</taxon>
        <taxon>Neopterygii</taxon>
        <taxon>Teleostei</taxon>
        <taxon>Anguilliformes</taxon>
        <taxon>Anguillidae</taxon>
        <taxon>Anguilla</taxon>
    </lineage>
</organism>
<reference evidence="1" key="1">
    <citation type="submission" date="2014-11" db="EMBL/GenBank/DDBJ databases">
        <authorList>
            <person name="Amaro Gonzalez C."/>
        </authorList>
    </citation>
    <scope>NUCLEOTIDE SEQUENCE</scope>
</reference>
<name>A0A0E9RHR4_ANGAN</name>
<reference evidence="1" key="2">
    <citation type="journal article" date="2015" name="Fish Shellfish Immunol.">
        <title>Early steps in the European eel (Anguilla anguilla)-Vibrio vulnificus interaction in the gills: Role of the RtxA13 toxin.</title>
        <authorList>
            <person name="Callol A."/>
            <person name="Pajuelo D."/>
            <person name="Ebbesson L."/>
            <person name="Teles M."/>
            <person name="MacKenzie S."/>
            <person name="Amaro C."/>
        </authorList>
    </citation>
    <scope>NUCLEOTIDE SEQUENCE</scope>
</reference>
<proteinExistence type="predicted"/>